<dbReference type="PANTHER" id="PTHR33108">
    <property type="entry name" value="OS01G0745000 PROTEIN"/>
    <property type="match status" value="1"/>
</dbReference>
<evidence type="ECO:0000313" key="2">
    <source>
        <dbReference type="EMBL" id="KAF6146613.1"/>
    </source>
</evidence>
<sequence length="162" mass="17873">MAATLMSETISPQETQTQSTILTPIKTTPSSQPELEFALCDCCGLTEECTQAYISSIRERYQGQWVCGLCAEAVKDEIVRSGRLISTEEGLSRHMNFRKKFQTSTSTPPSEHLITAMSQLLRRSLDFPRAMRSTPSSPVTREGGRRPAFSRSESCSTLAGST</sequence>
<feature type="compositionally biased region" description="Polar residues" evidence="1">
    <location>
        <begin position="151"/>
        <end position="162"/>
    </location>
</feature>
<keyword evidence="3" id="KW-1185">Reference proteome</keyword>
<organism evidence="2 3">
    <name type="scientific">Kingdonia uniflora</name>
    <dbReference type="NCBI Taxonomy" id="39325"/>
    <lineage>
        <taxon>Eukaryota</taxon>
        <taxon>Viridiplantae</taxon>
        <taxon>Streptophyta</taxon>
        <taxon>Embryophyta</taxon>
        <taxon>Tracheophyta</taxon>
        <taxon>Spermatophyta</taxon>
        <taxon>Magnoliopsida</taxon>
        <taxon>Ranunculales</taxon>
        <taxon>Circaeasteraceae</taxon>
        <taxon>Kingdonia</taxon>
    </lineage>
</organism>
<dbReference type="EMBL" id="JACGCM010001965">
    <property type="protein sequence ID" value="KAF6146613.1"/>
    <property type="molecule type" value="Genomic_DNA"/>
</dbReference>
<name>A0A7J7LVD8_9MAGN</name>
<dbReference type="Pfam" id="PF07911">
    <property type="entry name" value="DUF1677"/>
    <property type="match status" value="1"/>
</dbReference>
<comment type="caution">
    <text evidence="2">The sequence shown here is derived from an EMBL/GenBank/DDBJ whole genome shotgun (WGS) entry which is preliminary data.</text>
</comment>
<dbReference type="InterPro" id="IPR012876">
    <property type="entry name" value="DUF1677_pln"/>
</dbReference>
<reference evidence="2 3" key="1">
    <citation type="journal article" date="2020" name="IScience">
        <title>Genome Sequencing of the Endangered Kingdonia uniflora (Circaeasteraceae, Ranunculales) Reveals Potential Mechanisms of Evolutionary Specialization.</title>
        <authorList>
            <person name="Sun Y."/>
            <person name="Deng T."/>
            <person name="Zhang A."/>
            <person name="Moore M.J."/>
            <person name="Landis J.B."/>
            <person name="Lin N."/>
            <person name="Zhang H."/>
            <person name="Zhang X."/>
            <person name="Huang J."/>
            <person name="Zhang X."/>
            <person name="Sun H."/>
            <person name="Wang H."/>
        </authorList>
    </citation>
    <scope>NUCLEOTIDE SEQUENCE [LARGE SCALE GENOMIC DNA]</scope>
    <source>
        <strain evidence="2">TB1705</strain>
        <tissue evidence="2">Leaf</tissue>
    </source>
</reference>
<dbReference type="AlphaFoldDB" id="A0A7J7LVD8"/>
<dbReference type="Proteomes" id="UP000541444">
    <property type="component" value="Unassembled WGS sequence"/>
</dbReference>
<proteinExistence type="predicted"/>
<feature type="region of interest" description="Disordered" evidence="1">
    <location>
        <begin position="127"/>
        <end position="162"/>
    </location>
</feature>
<evidence type="ECO:0000256" key="1">
    <source>
        <dbReference type="SAM" id="MobiDB-lite"/>
    </source>
</evidence>
<dbReference type="OrthoDB" id="1911663at2759"/>
<accession>A0A7J7LVD8</accession>
<dbReference type="PANTHER" id="PTHR33108:SF32">
    <property type="entry name" value="DUF1677 FAMILY PROTEIN (DUF1677)"/>
    <property type="match status" value="1"/>
</dbReference>
<gene>
    <name evidence="2" type="ORF">GIB67_008899</name>
</gene>
<protein>
    <submittedName>
        <fullName evidence="2">Uncharacterized protein</fullName>
    </submittedName>
</protein>
<evidence type="ECO:0000313" key="3">
    <source>
        <dbReference type="Proteomes" id="UP000541444"/>
    </source>
</evidence>
<feature type="region of interest" description="Disordered" evidence="1">
    <location>
        <begin position="1"/>
        <end position="25"/>
    </location>
</feature>